<accession>A3IWH6</accession>
<organism evidence="2 3">
    <name type="scientific">Crocosphaera chwakensis CCY0110</name>
    <dbReference type="NCBI Taxonomy" id="391612"/>
    <lineage>
        <taxon>Bacteria</taxon>
        <taxon>Bacillati</taxon>
        <taxon>Cyanobacteriota</taxon>
        <taxon>Cyanophyceae</taxon>
        <taxon>Oscillatoriophycideae</taxon>
        <taxon>Chroococcales</taxon>
        <taxon>Aphanothecaceae</taxon>
        <taxon>Crocosphaera</taxon>
        <taxon>Crocosphaera chwakensis</taxon>
    </lineage>
</organism>
<dbReference type="InterPro" id="IPR019734">
    <property type="entry name" value="TPR_rpt"/>
</dbReference>
<gene>
    <name evidence="2" type="ORF">CY0110_31700</name>
</gene>
<protein>
    <submittedName>
        <fullName evidence="2">Uncharacterized protein</fullName>
    </submittedName>
</protein>
<keyword evidence="3" id="KW-1185">Reference proteome</keyword>
<dbReference type="Gene3D" id="1.25.40.10">
    <property type="entry name" value="Tetratricopeptide repeat domain"/>
    <property type="match status" value="1"/>
</dbReference>
<dbReference type="EMBL" id="AAXW01000052">
    <property type="protein sequence ID" value="EAZ89160.1"/>
    <property type="molecule type" value="Genomic_DNA"/>
</dbReference>
<comment type="caution">
    <text evidence="2">The sequence shown here is derived from an EMBL/GenBank/DDBJ whole genome shotgun (WGS) entry which is preliminary data.</text>
</comment>
<dbReference type="RefSeq" id="WP_008277734.1">
    <property type="nucleotide sequence ID" value="NZ_AAXW01000052.1"/>
</dbReference>
<proteinExistence type="predicted"/>
<reference evidence="2 3" key="1">
    <citation type="submission" date="2007-03" db="EMBL/GenBank/DDBJ databases">
        <authorList>
            <person name="Stal L."/>
            <person name="Ferriera S."/>
            <person name="Johnson J."/>
            <person name="Kravitz S."/>
            <person name="Beeson K."/>
            <person name="Sutton G."/>
            <person name="Rogers Y.-H."/>
            <person name="Friedman R."/>
            <person name="Frazier M."/>
            <person name="Venter J.C."/>
        </authorList>
    </citation>
    <scope>NUCLEOTIDE SEQUENCE [LARGE SCALE GENOMIC DNA]</scope>
    <source>
        <strain evidence="2 3">CCY0110</strain>
    </source>
</reference>
<name>A3IWH6_9CHRO</name>
<dbReference type="AlphaFoldDB" id="A3IWH6"/>
<dbReference type="InterPro" id="IPR011990">
    <property type="entry name" value="TPR-like_helical_dom_sf"/>
</dbReference>
<dbReference type="Proteomes" id="UP000003781">
    <property type="component" value="Unassembled WGS sequence"/>
</dbReference>
<dbReference type="SMART" id="SM00028">
    <property type="entry name" value="TPR"/>
    <property type="match status" value="2"/>
</dbReference>
<evidence type="ECO:0000313" key="2">
    <source>
        <dbReference type="EMBL" id="EAZ89160.1"/>
    </source>
</evidence>
<feature type="repeat" description="TPR" evidence="1">
    <location>
        <begin position="41"/>
        <end position="74"/>
    </location>
</feature>
<keyword evidence="1" id="KW-0802">TPR repeat</keyword>
<dbReference type="OrthoDB" id="5477554at2"/>
<dbReference type="PROSITE" id="PS50005">
    <property type="entry name" value="TPR"/>
    <property type="match status" value="2"/>
</dbReference>
<dbReference type="eggNOG" id="ENOG5032GXG">
    <property type="taxonomic scope" value="Bacteria"/>
</dbReference>
<feature type="repeat" description="TPR" evidence="1">
    <location>
        <begin position="7"/>
        <end position="40"/>
    </location>
</feature>
<sequence>MSNQVKAWELYLKGNKLAEEEKIEQAIAVYKESIDLYPHHEEVYNNLGVLYHDLGKHEDATASFEQGIAIAMRNTNAPSPQFNPRELATILAALRLFQRTPSVKKQLLEYFEEAEPLTASEIDSLCERLNCCQAKPPRIETPKLGERLTMLGEIEVLLSESYRERILARIWSNFPEIILVEFAEIEEGDDVTSGTIALKDIVFAKEGDDAEIIKRLNLELVAEQYKKNREWLKFWQYALLSTPPTEELIGRHERPCELPDLVDVIEQVADLGKRLAVS</sequence>
<evidence type="ECO:0000313" key="3">
    <source>
        <dbReference type="Proteomes" id="UP000003781"/>
    </source>
</evidence>
<evidence type="ECO:0000256" key="1">
    <source>
        <dbReference type="PROSITE-ProRule" id="PRU00339"/>
    </source>
</evidence>
<dbReference type="SUPFAM" id="SSF48452">
    <property type="entry name" value="TPR-like"/>
    <property type="match status" value="1"/>
</dbReference>
<dbReference type="Pfam" id="PF13414">
    <property type="entry name" value="TPR_11"/>
    <property type="match status" value="1"/>
</dbReference>